<dbReference type="Proteomes" id="UP000468687">
    <property type="component" value="Unassembled WGS sequence"/>
</dbReference>
<evidence type="ECO:0000313" key="3">
    <source>
        <dbReference type="Proteomes" id="UP000468687"/>
    </source>
</evidence>
<feature type="domain" description="vWA found in TerF C terminus" evidence="1">
    <location>
        <begin position="33"/>
        <end position="126"/>
    </location>
</feature>
<dbReference type="AlphaFoldDB" id="A0A6P0HIM5"/>
<dbReference type="EMBL" id="JAAGXA010000005">
    <property type="protein sequence ID" value="NEN78406.1"/>
    <property type="molecule type" value="Genomic_DNA"/>
</dbReference>
<keyword evidence="3" id="KW-1185">Reference proteome</keyword>
<dbReference type="RefSeq" id="WP_163771948.1">
    <property type="nucleotide sequence ID" value="NZ_JAAGXA010000005.1"/>
</dbReference>
<dbReference type="Gene3D" id="3.40.50.410">
    <property type="entry name" value="von Willebrand factor, type A domain"/>
    <property type="match status" value="1"/>
</dbReference>
<dbReference type="Pfam" id="PF10138">
    <property type="entry name" value="vWA-TerF-like"/>
    <property type="match status" value="2"/>
</dbReference>
<organism evidence="2 3">
    <name type="scientific">Nocardioides zeae</name>
    <dbReference type="NCBI Taxonomy" id="1457234"/>
    <lineage>
        <taxon>Bacteria</taxon>
        <taxon>Bacillati</taxon>
        <taxon>Actinomycetota</taxon>
        <taxon>Actinomycetes</taxon>
        <taxon>Propionibacteriales</taxon>
        <taxon>Nocardioidaceae</taxon>
        <taxon>Nocardioides</taxon>
    </lineage>
</organism>
<evidence type="ECO:0000259" key="1">
    <source>
        <dbReference type="Pfam" id="PF10138"/>
    </source>
</evidence>
<feature type="domain" description="vWA found in TerF C terminus" evidence="1">
    <location>
        <begin position="146"/>
        <end position="245"/>
    </location>
</feature>
<comment type="caution">
    <text evidence="2">The sequence shown here is derived from an EMBL/GenBank/DDBJ whole genome shotgun (WGS) entry which is preliminary data.</text>
</comment>
<dbReference type="InterPro" id="IPR036465">
    <property type="entry name" value="vWFA_dom_sf"/>
</dbReference>
<evidence type="ECO:0000313" key="2">
    <source>
        <dbReference type="EMBL" id="NEN78406.1"/>
    </source>
</evidence>
<gene>
    <name evidence="2" type="ORF">G3T38_08950</name>
</gene>
<reference evidence="2 3" key="1">
    <citation type="journal article" date="2014" name="Int. J. Syst. Evol. Microbiol.">
        <title>Nocardioides zeae sp. nov., isolated from the stem of Zea mays.</title>
        <authorList>
            <person name="Glaeser S.P."/>
            <person name="McInroy J.A."/>
            <person name="Busse H.J."/>
            <person name="Kampfer P."/>
        </authorList>
    </citation>
    <scope>NUCLEOTIDE SEQUENCE [LARGE SCALE GENOMIC DNA]</scope>
    <source>
        <strain evidence="2 3">JCM 30728</strain>
    </source>
</reference>
<proteinExistence type="predicted"/>
<sequence>MVDLTKRADTAQGAIISLLKREADKGIDLGEITARVVVAIDYSASMQGRYANGEVQDLVERVLALSLAGLDDDGDIQVHFFHNDPFPPQEVDSSSYSGFVDRWRSGKTMGGTNYAGVMKAILAEAGHGKKGLGKRLFGRGSAQPEGPVAVPTLVLFVTDGEPFDKDATKKLLVEASGKPVFWQFLGLGYSPQFLQDLDTMGGRVVDNVGLTSMQDSKATADETWFHAVLEEYVTSWVPAARQAGLIA</sequence>
<accession>A0A6P0HIM5</accession>
<dbReference type="SUPFAM" id="SSF53300">
    <property type="entry name" value="vWA-like"/>
    <property type="match status" value="1"/>
</dbReference>
<dbReference type="InterPro" id="IPR019303">
    <property type="entry name" value="vWA_TerF_C"/>
</dbReference>
<name>A0A6P0HIM5_9ACTN</name>
<protein>
    <submittedName>
        <fullName evidence="2">VWA domain-containing protein</fullName>
    </submittedName>
</protein>